<dbReference type="PANTHER" id="PTHR11895">
    <property type="entry name" value="TRANSAMIDASE"/>
    <property type="match status" value="1"/>
</dbReference>
<dbReference type="PANTHER" id="PTHR11895:SF7">
    <property type="entry name" value="GLUTAMYL-TRNA(GLN) AMIDOTRANSFERASE SUBUNIT A, MITOCHONDRIAL"/>
    <property type="match status" value="1"/>
</dbReference>
<organism evidence="5 6">
    <name type="scientific">Bradyrhizobium cajani</name>
    <dbReference type="NCBI Taxonomy" id="1928661"/>
    <lineage>
        <taxon>Bacteria</taxon>
        <taxon>Pseudomonadati</taxon>
        <taxon>Pseudomonadota</taxon>
        <taxon>Alphaproteobacteria</taxon>
        <taxon>Hyphomicrobiales</taxon>
        <taxon>Nitrobacteraceae</taxon>
        <taxon>Bradyrhizobium</taxon>
    </lineage>
</organism>
<feature type="domain" description="Amidase" evidence="4">
    <location>
        <begin position="33"/>
        <end position="463"/>
    </location>
</feature>
<dbReference type="InterPro" id="IPR023631">
    <property type="entry name" value="Amidase_dom"/>
</dbReference>
<dbReference type="InterPro" id="IPR020556">
    <property type="entry name" value="Amidase_CS"/>
</dbReference>
<sequence length="488" mass="52268">MMNVAKDILALYRANDALGLSDLVKRKEVKPSELMEAAIATAEEFNPAINALVSSDYITARKLAEQCGSAGIFAGVPFLVKDLSEYIAGFTTTHGSRFYHRHARPSATDSEAIRRARQAGMIPFGLTSTSEVGYAWTTEPALYGPTRNPWNPAFSTGGSSGGSAAAVAARIVPIASASDGGGSIRMPAGACGLVGLKPSRGRIPTYPSVSYGPSFAVLGCLSRTVRDTAAYLDAVSGPFIGDIHTPPTPDGSFLQLSQQDARRLRIGFTTALVSGRELDRAIAVAVNDTAKLLESMGHHVEQYDVSIYKETFRRAYGQIYEVETALRFQRDEEALGAKLAADDVEPMVRGAIESGKKIDAVTHARNIGTVRSAGHEIAAELAQFDAFLCPVFPRHIFRLGEYNSLYEVESDARDASSRSDGAFLAPINISGLPAISLPTHLSQDGLPIGVQLVGHYGEEAVLLQLANALENAIHWEKRRPPIVDPVQA</sequence>
<reference evidence="5 6" key="1">
    <citation type="submission" date="2019-12" db="EMBL/GenBank/DDBJ databases">
        <title>Draft genome sequences Bradyrhizobium cajani AMBPC1010, Bradyrhizobium pachyrhizi AMBPC1040 and Bradyrhizobium yuanmingense ALSPC3051, three plant growth promoting strains isolated from nodules of Cajanus cajan L. in Dominican Republic.</title>
        <authorList>
            <person name="Flores-Felix J.D."/>
            <person name="Araujo J."/>
            <person name="Diaz-Alcantara C."/>
            <person name="Gonzalez-Andres F."/>
            <person name="Velazquez E."/>
        </authorList>
    </citation>
    <scope>NUCLEOTIDE SEQUENCE [LARGE SCALE GENOMIC DNA]</scope>
    <source>
        <strain evidence="5 6">1010</strain>
    </source>
</reference>
<accession>A0A844TBG9</accession>
<keyword evidence="6" id="KW-1185">Reference proteome</keyword>
<dbReference type="Gene3D" id="3.90.1300.10">
    <property type="entry name" value="Amidase signature (AS) domain"/>
    <property type="match status" value="1"/>
</dbReference>
<evidence type="ECO:0000313" key="5">
    <source>
        <dbReference type="EMBL" id="MVT76417.1"/>
    </source>
</evidence>
<dbReference type="PROSITE" id="PS00571">
    <property type="entry name" value="AMIDASES"/>
    <property type="match status" value="1"/>
</dbReference>
<dbReference type="Proteomes" id="UP000449969">
    <property type="component" value="Unassembled WGS sequence"/>
</dbReference>
<dbReference type="OrthoDB" id="9777859at2"/>
<dbReference type="AlphaFoldDB" id="A0A844TBG9"/>
<protein>
    <recommendedName>
        <fullName evidence="3">Indoleacetamide hydrolase</fullName>
    </recommendedName>
</protein>
<evidence type="ECO:0000256" key="1">
    <source>
        <dbReference type="ARBA" id="ARBA00003871"/>
    </source>
</evidence>
<proteinExistence type="inferred from homology"/>
<comment type="function">
    <text evidence="1">Hydrolyzes indole-3-acetamide (IAM) into indole-3-acetic acid (IAA).</text>
</comment>
<name>A0A844TBG9_9BRAD</name>
<evidence type="ECO:0000259" key="4">
    <source>
        <dbReference type="Pfam" id="PF01425"/>
    </source>
</evidence>
<dbReference type="Pfam" id="PF01425">
    <property type="entry name" value="Amidase"/>
    <property type="match status" value="1"/>
</dbReference>
<dbReference type="RefSeq" id="WP_157332894.1">
    <property type="nucleotide sequence ID" value="NZ_JANADL010000028.1"/>
</dbReference>
<dbReference type="InterPro" id="IPR000120">
    <property type="entry name" value="Amidase"/>
</dbReference>
<evidence type="ECO:0000256" key="3">
    <source>
        <dbReference type="ARBA" id="ARBA00021874"/>
    </source>
</evidence>
<evidence type="ECO:0000256" key="2">
    <source>
        <dbReference type="ARBA" id="ARBA00009199"/>
    </source>
</evidence>
<evidence type="ECO:0000313" key="6">
    <source>
        <dbReference type="Proteomes" id="UP000449969"/>
    </source>
</evidence>
<dbReference type="InterPro" id="IPR036928">
    <property type="entry name" value="AS_sf"/>
</dbReference>
<dbReference type="GO" id="GO:0003824">
    <property type="term" value="F:catalytic activity"/>
    <property type="evidence" value="ECO:0007669"/>
    <property type="project" value="InterPro"/>
</dbReference>
<dbReference type="EMBL" id="WQNE01000024">
    <property type="protein sequence ID" value="MVT76417.1"/>
    <property type="molecule type" value="Genomic_DNA"/>
</dbReference>
<comment type="caution">
    <text evidence="5">The sequence shown here is derived from an EMBL/GenBank/DDBJ whole genome shotgun (WGS) entry which is preliminary data.</text>
</comment>
<dbReference type="SUPFAM" id="SSF75304">
    <property type="entry name" value="Amidase signature (AS) enzymes"/>
    <property type="match status" value="1"/>
</dbReference>
<comment type="similarity">
    <text evidence="2">Belongs to the amidase family.</text>
</comment>
<gene>
    <name evidence="5" type="ORF">GPL20_25780</name>
</gene>